<dbReference type="Pfam" id="PF00078">
    <property type="entry name" value="RVT_1"/>
    <property type="match status" value="1"/>
</dbReference>
<dbReference type="Proteomes" id="UP001652740">
    <property type="component" value="Unplaced"/>
</dbReference>
<dbReference type="InterPro" id="IPR036397">
    <property type="entry name" value="RNaseH_sf"/>
</dbReference>
<proteinExistence type="predicted"/>
<evidence type="ECO:0000256" key="1">
    <source>
        <dbReference type="ARBA" id="ARBA00012493"/>
    </source>
</evidence>
<dbReference type="Gene3D" id="3.30.420.10">
    <property type="entry name" value="Ribonuclease H-like superfamily/Ribonuclease H"/>
    <property type="match status" value="1"/>
</dbReference>
<dbReference type="Pfam" id="PF17921">
    <property type="entry name" value="Integrase_H2C2"/>
    <property type="match status" value="1"/>
</dbReference>
<evidence type="ECO:0000259" key="12">
    <source>
        <dbReference type="PROSITE" id="PS50994"/>
    </source>
</evidence>
<feature type="region of interest" description="Disordered" evidence="9">
    <location>
        <begin position="200"/>
        <end position="226"/>
    </location>
</feature>
<dbReference type="SMART" id="SM00343">
    <property type="entry name" value="ZnF_C2HC"/>
    <property type="match status" value="1"/>
</dbReference>
<dbReference type="PANTHER" id="PTHR37984">
    <property type="entry name" value="PROTEIN CBG26694"/>
    <property type="match status" value="1"/>
</dbReference>
<protein>
    <recommendedName>
        <fullName evidence="1">RNA-directed DNA polymerase</fullName>
        <ecNumber evidence="1">2.7.7.49</ecNumber>
    </recommendedName>
</protein>
<keyword evidence="8" id="KW-0863">Zinc-finger</keyword>
<dbReference type="InterPro" id="IPR043502">
    <property type="entry name" value="DNA/RNA_pol_sf"/>
</dbReference>
<dbReference type="InterPro" id="IPR001878">
    <property type="entry name" value="Znf_CCHC"/>
</dbReference>
<dbReference type="Gene3D" id="3.30.70.270">
    <property type="match status" value="2"/>
</dbReference>
<dbReference type="Gene3D" id="3.10.20.370">
    <property type="match status" value="1"/>
</dbReference>
<dbReference type="Pfam" id="PF00665">
    <property type="entry name" value="rve"/>
    <property type="match status" value="1"/>
</dbReference>
<reference evidence="14" key="1">
    <citation type="submission" date="2025-08" db="UniProtKB">
        <authorList>
            <consortium name="RefSeq"/>
        </authorList>
    </citation>
    <scope>IDENTIFICATION</scope>
    <source>
        <tissue evidence="14">Whole larvae</tissue>
    </source>
</reference>
<evidence type="ECO:0000313" key="13">
    <source>
        <dbReference type="Proteomes" id="UP001652740"/>
    </source>
</evidence>
<dbReference type="InterPro" id="IPR012337">
    <property type="entry name" value="RNaseH-like_sf"/>
</dbReference>
<dbReference type="InterPro" id="IPR001584">
    <property type="entry name" value="Integrase_cat-core"/>
</dbReference>
<dbReference type="InterPro" id="IPR050951">
    <property type="entry name" value="Retrovirus_Pol_polyprotein"/>
</dbReference>
<dbReference type="InterPro" id="IPR041373">
    <property type="entry name" value="RT_RNaseH"/>
</dbReference>
<dbReference type="CDD" id="cd05481">
    <property type="entry name" value="retropepsin_like_LTR_1"/>
    <property type="match status" value="1"/>
</dbReference>
<dbReference type="PROSITE" id="PS50158">
    <property type="entry name" value="ZF_CCHC"/>
    <property type="match status" value="1"/>
</dbReference>
<accession>A0ABM3MWD4</accession>
<evidence type="ECO:0000259" key="10">
    <source>
        <dbReference type="PROSITE" id="PS50158"/>
    </source>
</evidence>
<feature type="domain" description="Reverse transcriptase" evidence="11">
    <location>
        <begin position="477"/>
        <end position="654"/>
    </location>
</feature>
<feature type="region of interest" description="Disordered" evidence="9">
    <location>
        <begin position="1295"/>
        <end position="1341"/>
    </location>
</feature>
<evidence type="ECO:0000256" key="6">
    <source>
        <dbReference type="ARBA" id="ARBA00022801"/>
    </source>
</evidence>
<dbReference type="PROSITE" id="PS50994">
    <property type="entry name" value="INTEGRASE"/>
    <property type="match status" value="1"/>
</dbReference>
<dbReference type="PANTHER" id="PTHR37984:SF8">
    <property type="entry name" value="CCHC-TYPE DOMAIN-CONTAINING PROTEIN"/>
    <property type="match status" value="1"/>
</dbReference>
<keyword evidence="7" id="KW-0695">RNA-directed DNA polymerase</keyword>
<organism evidence="13 14">
    <name type="scientific">Galleria mellonella</name>
    <name type="common">Greater wax moth</name>
    <dbReference type="NCBI Taxonomy" id="7137"/>
    <lineage>
        <taxon>Eukaryota</taxon>
        <taxon>Metazoa</taxon>
        <taxon>Ecdysozoa</taxon>
        <taxon>Arthropoda</taxon>
        <taxon>Hexapoda</taxon>
        <taxon>Insecta</taxon>
        <taxon>Pterygota</taxon>
        <taxon>Neoptera</taxon>
        <taxon>Endopterygota</taxon>
        <taxon>Lepidoptera</taxon>
        <taxon>Glossata</taxon>
        <taxon>Ditrysia</taxon>
        <taxon>Pyraloidea</taxon>
        <taxon>Pyralidae</taxon>
        <taxon>Galleriinae</taxon>
        <taxon>Galleria</taxon>
    </lineage>
</organism>
<evidence type="ECO:0000256" key="5">
    <source>
        <dbReference type="ARBA" id="ARBA00022759"/>
    </source>
</evidence>
<dbReference type="EC" id="2.7.7.49" evidence="1"/>
<dbReference type="RefSeq" id="XP_052755658.1">
    <property type="nucleotide sequence ID" value="XM_052899698.1"/>
</dbReference>
<gene>
    <name evidence="14" type="primary">LOC128201776</name>
</gene>
<dbReference type="Gene3D" id="3.10.10.10">
    <property type="entry name" value="HIV Type 1 Reverse Transcriptase, subunit A, domain 1"/>
    <property type="match status" value="1"/>
</dbReference>
<evidence type="ECO:0000256" key="3">
    <source>
        <dbReference type="ARBA" id="ARBA00022695"/>
    </source>
</evidence>
<evidence type="ECO:0000256" key="9">
    <source>
        <dbReference type="SAM" id="MobiDB-lite"/>
    </source>
</evidence>
<keyword evidence="8" id="KW-0479">Metal-binding</keyword>
<dbReference type="CDD" id="cd01647">
    <property type="entry name" value="RT_LTR"/>
    <property type="match status" value="1"/>
</dbReference>
<evidence type="ECO:0000313" key="14">
    <source>
        <dbReference type="RefSeq" id="XP_052755658.1"/>
    </source>
</evidence>
<evidence type="ECO:0000256" key="4">
    <source>
        <dbReference type="ARBA" id="ARBA00022722"/>
    </source>
</evidence>
<dbReference type="InterPro" id="IPR000477">
    <property type="entry name" value="RT_dom"/>
</dbReference>
<dbReference type="SUPFAM" id="SSF56672">
    <property type="entry name" value="DNA/RNA polymerases"/>
    <property type="match status" value="1"/>
</dbReference>
<keyword evidence="4" id="KW-0540">Nuclease</keyword>
<dbReference type="InterPro" id="IPR041588">
    <property type="entry name" value="Integrase_H2C2"/>
</dbReference>
<dbReference type="CDD" id="cd09274">
    <property type="entry name" value="RNase_HI_RT_Ty3"/>
    <property type="match status" value="1"/>
</dbReference>
<dbReference type="GeneID" id="128201776"/>
<keyword evidence="8" id="KW-0862">Zinc</keyword>
<dbReference type="Pfam" id="PF17917">
    <property type="entry name" value="RT_RNaseH"/>
    <property type="match status" value="1"/>
</dbReference>
<dbReference type="PROSITE" id="PS50878">
    <property type="entry name" value="RT_POL"/>
    <property type="match status" value="1"/>
</dbReference>
<keyword evidence="3" id="KW-0548">Nucleotidyltransferase</keyword>
<keyword evidence="5" id="KW-0255">Endonuclease</keyword>
<sequence>MEHARPPPELNMEGGPVSRADAWRRWRQQFLLFIKASGVDSENSAVQASLLINLIGPEGFDVYQTFTFTKDTDKDDVNEVLKKFDSYFGTKENITLLRYKFFTRNQEEGESIQQYVTALRLISKKCAFLSLEEDLIKDRIVCGVRSATVRDRLLRHEDLTLEKAMNLCIAEETSQESGRQLNCFTVSGSECVQVNSVEQCRGSGGRRGRRAGGPSGRAPAPRRADGRFTPVHAAPCSGCGARVRCQQKQCPAQNATCFVCGKRGHFARVCKSGYNTNFNSGRVRHVYEIGEEEANTESDEEESFHISVITDNKSESGKWFEILTCTNGEENFKLDTGADINVISYRRFIELGYNECDIKNTNIKLEAYSGDKIPIKGTCSMKWVYKNTIYNLRFAIADNDCQSVLGRKSCELMKLVKRIYGINLTDYSDLFQGVGCLPGKYHIVVDNSIRPVVCASRKIPLGIRDRLLLELQKMEKLGIIRKVYHPTPWVHPLVIVAKKNNGIRICLDPRDLNRAVQRAHFQLPTVTELATRLHGACYFSVLDANSGFWAVQLDEESVDLCTFATPFGRYQFLRLPFGINCSSEVFHAKMRQLLEDLEGVDSFVDDIIVWGKTKREHDDRLVALLNRARNINLKFNKDKCKVGVEEVVYLGHVFDKNGMRPDYNKIKAIKEMPEPNDKKSLQRFLGAVNYLSKFIPNHSESALPLTNLLKKENEWRWEDTEQKSFFALKESVCRAPVLALYDVSRPLVLSVDASRDALGAVLLQAGRPVEYASRTLTDTQRRYAQIEKEMLAIVFACERFHQYIYGKVKILVETDHKPLESIFKKPLMSVPARLQRMLLRIQTYDLLVNYKPGKYMYVPDALSRAPLPELYSVEVEQNVLYQVQMVVGNIPISNSKLALIKKETKQDKILCALIEYIKTGWPDHKYNLPIELQVFWAIKDELYVVDSVVFKDSIILIPSSLRAEMLRLVHEGHLGIDRCKRRARQVMYWPNMSRDIESHGKRCTTCQESLNAQAKEPMIPVEIPPLPWTKVGTDIFEYRRKYYLIVVDYYSNYVEVCNLQNITSYTVIQNIKEVFSRHGIPEILISDNGTQFSSREFKLFASDWSFHHVTSSPNYPQSNGKSERAVQTVKSLLSKAIKTGGDFQLALLNYRNTPREGLSSPAQMLMSRRLRCKLPASVQILKPKLVNETEYHTLVYKQKSNKGYYDRHCKTLCKLEKGDQVICNDGKNRTRATVVSTADTPRSYIIENKIGTKYRRNRRHLIKCEPPEVKFEINKAEPAVVTKVLNQKTSETRSDVCIGGTMDAPYRTAETPPGSNPQPNSSSGSMFLKPPLTRKRAKTLK</sequence>
<name>A0ABM3MWD4_GALME</name>
<dbReference type="Gene3D" id="1.10.340.70">
    <property type="match status" value="1"/>
</dbReference>
<evidence type="ECO:0000259" key="11">
    <source>
        <dbReference type="PROSITE" id="PS50878"/>
    </source>
</evidence>
<feature type="compositionally biased region" description="Basic residues" evidence="9">
    <location>
        <begin position="1332"/>
        <end position="1341"/>
    </location>
</feature>
<dbReference type="Gene3D" id="4.10.60.10">
    <property type="entry name" value="Zinc finger, CCHC-type"/>
    <property type="match status" value="1"/>
</dbReference>
<evidence type="ECO:0000256" key="8">
    <source>
        <dbReference type="PROSITE-ProRule" id="PRU00047"/>
    </source>
</evidence>
<evidence type="ECO:0000256" key="7">
    <source>
        <dbReference type="ARBA" id="ARBA00022918"/>
    </source>
</evidence>
<keyword evidence="13" id="KW-1185">Reference proteome</keyword>
<dbReference type="InterPro" id="IPR043128">
    <property type="entry name" value="Rev_trsase/Diguanyl_cyclase"/>
</dbReference>
<feature type="domain" description="Integrase catalytic" evidence="12">
    <location>
        <begin position="1023"/>
        <end position="1191"/>
    </location>
</feature>
<evidence type="ECO:0000256" key="2">
    <source>
        <dbReference type="ARBA" id="ARBA00022679"/>
    </source>
</evidence>
<keyword evidence="6" id="KW-0378">Hydrolase</keyword>
<feature type="domain" description="CCHC-type" evidence="10">
    <location>
        <begin position="257"/>
        <end position="272"/>
    </location>
</feature>
<dbReference type="SUPFAM" id="SSF53098">
    <property type="entry name" value="Ribonuclease H-like"/>
    <property type="match status" value="1"/>
</dbReference>
<keyword evidence="2" id="KW-0808">Transferase</keyword>